<reference evidence="2 3" key="1">
    <citation type="submission" date="2018-09" db="EMBL/GenBank/DDBJ databases">
        <title>YIM PH 21725 draft genome.</title>
        <authorList>
            <person name="Miao C."/>
        </authorList>
    </citation>
    <scope>NUCLEOTIDE SEQUENCE [LARGE SCALE GENOMIC DNA]</scope>
    <source>
        <strain evidence="3">YIM PH21725</strain>
    </source>
</reference>
<evidence type="ECO:0000313" key="3">
    <source>
        <dbReference type="Proteomes" id="UP000285112"/>
    </source>
</evidence>
<dbReference type="InterPro" id="IPR002347">
    <property type="entry name" value="SDR_fam"/>
</dbReference>
<dbReference type="EMBL" id="QZFV01000065">
    <property type="protein sequence ID" value="RJQ88072.1"/>
    <property type="molecule type" value="Genomic_DNA"/>
</dbReference>
<protein>
    <submittedName>
        <fullName evidence="2">SDR family NAD(P)-dependent oxidoreductase</fullName>
    </submittedName>
</protein>
<name>A0A419I7N9_9PSEU</name>
<sequence length="316" mass="33419">MRRRWTETDITDQSGRTVVITGANSGLGLRSAEVLAEHGARVLLACRSPERGAAALTRVAAVATGARPEVVHLDLADLASVRETAATIRDLTSDVLDVLMNNAGVWATAHSRTADGFELQFGTNHLGHAALTWLLMPALRGATAARVVTLSSVTAFGAHLRLDDLNTEHHRYHAAVAYGQTKLANQVFGVELDRRLRAAGSTVQSVLAHPGFAHTALIGNTADSYRNAAVRQLIATVGGFGSSLFAQSLEKGALSQLYAATADDVTGGDYIGPGHLLQTHGAPTKLRTLATAQDPRTGSALWELTARLTEVTPDPR</sequence>
<keyword evidence="3" id="KW-1185">Reference proteome</keyword>
<dbReference type="GO" id="GO:0016491">
    <property type="term" value="F:oxidoreductase activity"/>
    <property type="evidence" value="ECO:0007669"/>
    <property type="project" value="UniProtKB-KW"/>
</dbReference>
<proteinExistence type="predicted"/>
<evidence type="ECO:0000256" key="1">
    <source>
        <dbReference type="ARBA" id="ARBA00023002"/>
    </source>
</evidence>
<dbReference type="NCBIfam" id="NF004846">
    <property type="entry name" value="PRK06197.1"/>
    <property type="match status" value="1"/>
</dbReference>
<dbReference type="SUPFAM" id="SSF51735">
    <property type="entry name" value="NAD(P)-binding Rossmann-fold domains"/>
    <property type="match status" value="1"/>
</dbReference>
<accession>A0A419I7N9</accession>
<comment type="caution">
    <text evidence="2">The sequence shown here is derived from an EMBL/GenBank/DDBJ whole genome shotgun (WGS) entry which is preliminary data.</text>
</comment>
<dbReference type="OrthoDB" id="4577644at2"/>
<dbReference type="Proteomes" id="UP000285112">
    <property type="component" value="Unassembled WGS sequence"/>
</dbReference>
<dbReference type="AlphaFoldDB" id="A0A419I7N9"/>
<dbReference type="InterPro" id="IPR036291">
    <property type="entry name" value="NAD(P)-bd_dom_sf"/>
</dbReference>
<gene>
    <name evidence="2" type="ORF">D5S19_07020</name>
</gene>
<dbReference type="PRINTS" id="PR00081">
    <property type="entry name" value="GDHRDH"/>
</dbReference>
<dbReference type="Gene3D" id="3.40.50.720">
    <property type="entry name" value="NAD(P)-binding Rossmann-like Domain"/>
    <property type="match status" value="1"/>
</dbReference>
<organism evidence="2 3">
    <name type="scientific">Amycolatopsis panacis</name>
    <dbReference type="NCBI Taxonomy" id="2340917"/>
    <lineage>
        <taxon>Bacteria</taxon>
        <taxon>Bacillati</taxon>
        <taxon>Actinomycetota</taxon>
        <taxon>Actinomycetes</taxon>
        <taxon>Pseudonocardiales</taxon>
        <taxon>Pseudonocardiaceae</taxon>
        <taxon>Amycolatopsis</taxon>
    </lineage>
</organism>
<dbReference type="RefSeq" id="WP_120022511.1">
    <property type="nucleotide sequence ID" value="NZ_QZFV01000065.1"/>
</dbReference>
<evidence type="ECO:0000313" key="2">
    <source>
        <dbReference type="EMBL" id="RJQ88072.1"/>
    </source>
</evidence>
<dbReference type="PANTHER" id="PTHR43157:SF31">
    <property type="entry name" value="PHOSPHATIDYLINOSITOL-GLYCAN BIOSYNTHESIS CLASS F PROTEIN"/>
    <property type="match status" value="1"/>
</dbReference>
<dbReference type="Pfam" id="PF00106">
    <property type="entry name" value="adh_short"/>
    <property type="match status" value="1"/>
</dbReference>
<dbReference type="PANTHER" id="PTHR43157">
    <property type="entry name" value="PHOSPHATIDYLINOSITOL-GLYCAN BIOSYNTHESIS CLASS F PROTEIN-RELATED"/>
    <property type="match status" value="1"/>
</dbReference>
<keyword evidence="1" id="KW-0560">Oxidoreductase</keyword>